<dbReference type="Gene3D" id="3.40.50.150">
    <property type="entry name" value="Vaccinia Virus protein VP39"/>
    <property type="match status" value="1"/>
</dbReference>
<keyword evidence="2" id="KW-0808">Transferase</keyword>
<comment type="similarity">
    <text evidence="1">Belongs to the CFA/CMAS family.</text>
</comment>
<accession>A0ABD3DX71</accession>
<keyword evidence="6" id="KW-1185">Reference proteome</keyword>
<evidence type="ECO:0000256" key="2">
    <source>
        <dbReference type="ARBA" id="ARBA00022603"/>
    </source>
</evidence>
<dbReference type="EMBL" id="JAVIJP010000011">
    <property type="protein sequence ID" value="KAL3646743.1"/>
    <property type="molecule type" value="Genomic_DNA"/>
</dbReference>
<comment type="caution">
    <text evidence="5">The sequence shown here is derived from an EMBL/GenBank/DDBJ whole genome shotgun (WGS) entry which is preliminary data.</text>
</comment>
<dbReference type="PANTHER" id="PTHR43832:SF1">
    <property type="entry name" value="S-ADENOSYL-L-METHIONINE-DEPENDENT METHYLTRANSFERASES SUPERFAMILY PROTEIN"/>
    <property type="match status" value="1"/>
</dbReference>
<keyword evidence="2" id="KW-0489">Methyltransferase</keyword>
<dbReference type="GO" id="GO:0008168">
    <property type="term" value="F:methyltransferase activity"/>
    <property type="evidence" value="ECO:0007669"/>
    <property type="project" value="UniProtKB-KW"/>
</dbReference>
<evidence type="ECO:0000256" key="1">
    <source>
        <dbReference type="ARBA" id="ARBA00010815"/>
    </source>
</evidence>
<dbReference type="AlphaFoldDB" id="A0ABD3DX71"/>
<dbReference type="Proteomes" id="UP001632038">
    <property type="component" value="Unassembled WGS sequence"/>
</dbReference>
<protein>
    <submittedName>
        <fullName evidence="5">Uncharacterized protein</fullName>
    </submittedName>
</protein>
<feature type="region of interest" description="Disordered" evidence="4">
    <location>
        <begin position="10"/>
        <end position="29"/>
    </location>
</feature>
<gene>
    <name evidence="5" type="ORF">CASFOL_009287</name>
</gene>
<keyword evidence="3" id="KW-0949">S-adenosyl-L-methionine</keyword>
<proteinExistence type="inferred from homology"/>
<evidence type="ECO:0000313" key="5">
    <source>
        <dbReference type="EMBL" id="KAL3646743.1"/>
    </source>
</evidence>
<sequence length="451" mass="51542">MTGRRKYRYSVNEYGESSRGRPSRRVSNRKAVVPAEPLAKPTYFDDGDCEFVCEYCHALFWFGERITSGPLHSRPRYTECCKGGSVRLPFPLYPPTPLKQLFEDSQFIDNVRAYNNMFSMTSFGARIDEAVNDGQGPYVFKVSGQVSHWIGSICPSANDGPRFLQLYIYDTNNEVSNRLRFFDSSDQRCLLPAIVAILSDTLKSCNEYVQIFRTAAEFCDMSAECDFSVRLYNTLVSSDTSKAESICCYFTDKSNTSEDAEKAMLELYCERSQIKDGHSVLDVVGCGWGSLSLHIAQKYPNCKVTGICNSASQKAHIDEQCRAHEMQNVEIIVADISTFEMEAFYDRIFSIEMFEDLLKKISNWMKPDGLLFVHYFCHKTFAYHFEGVNDDDWITRYFFTGGTMPSANLLLYFQDDVSIVNHWLVNGKHYAQTSSEVLQITTEKFEGSRPY</sequence>
<organism evidence="5 6">
    <name type="scientific">Castilleja foliolosa</name>
    <dbReference type="NCBI Taxonomy" id="1961234"/>
    <lineage>
        <taxon>Eukaryota</taxon>
        <taxon>Viridiplantae</taxon>
        <taxon>Streptophyta</taxon>
        <taxon>Embryophyta</taxon>
        <taxon>Tracheophyta</taxon>
        <taxon>Spermatophyta</taxon>
        <taxon>Magnoliopsida</taxon>
        <taxon>eudicotyledons</taxon>
        <taxon>Gunneridae</taxon>
        <taxon>Pentapetalae</taxon>
        <taxon>asterids</taxon>
        <taxon>lamiids</taxon>
        <taxon>Lamiales</taxon>
        <taxon>Orobanchaceae</taxon>
        <taxon>Pedicularideae</taxon>
        <taxon>Castillejinae</taxon>
        <taxon>Castilleja</taxon>
    </lineage>
</organism>
<dbReference type="Pfam" id="PF02353">
    <property type="entry name" value="CMAS"/>
    <property type="match status" value="1"/>
</dbReference>
<dbReference type="CDD" id="cd02440">
    <property type="entry name" value="AdoMet_MTases"/>
    <property type="match status" value="1"/>
</dbReference>
<dbReference type="InterPro" id="IPR029063">
    <property type="entry name" value="SAM-dependent_MTases_sf"/>
</dbReference>
<reference evidence="6" key="1">
    <citation type="journal article" date="2024" name="IScience">
        <title>Strigolactones Initiate the Formation of Haustorium-like Structures in Castilleja.</title>
        <authorList>
            <person name="Buerger M."/>
            <person name="Peterson D."/>
            <person name="Chory J."/>
        </authorList>
    </citation>
    <scope>NUCLEOTIDE SEQUENCE [LARGE SCALE GENOMIC DNA]</scope>
</reference>
<name>A0ABD3DX71_9LAMI</name>
<dbReference type="SUPFAM" id="SSF53335">
    <property type="entry name" value="S-adenosyl-L-methionine-dependent methyltransferases"/>
    <property type="match status" value="1"/>
</dbReference>
<dbReference type="GO" id="GO:0032259">
    <property type="term" value="P:methylation"/>
    <property type="evidence" value="ECO:0007669"/>
    <property type="project" value="UniProtKB-KW"/>
</dbReference>
<evidence type="ECO:0000256" key="3">
    <source>
        <dbReference type="ARBA" id="ARBA00022691"/>
    </source>
</evidence>
<evidence type="ECO:0000256" key="4">
    <source>
        <dbReference type="SAM" id="MobiDB-lite"/>
    </source>
</evidence>
<dbReference type="PANTHER" id="PTHR43832">
    <property type="match status" value="1"/>
</dbReference>
<evidence type="ECO:0000313" key="6">
    <source>
        <dbReference type="Proteomes" id="UP001632038"/>
    </source>
</evidence>